<keyword evidence="1" id="KW-0732">Signal</keyword>
<dbReference type="InterPro" id="IPR000772">
    <property type="entry name" value="Ricin_B_lectin"/>
</dbReference>
<dbReference type="Gene3D" id="2.80.10.50">
    <property type="match status" value="2"/>
</dbReference>
<feature type="chain" id="PRO_5005246233" description="Ricin B lectin domain-containing protein" evidence="1">
    <location>
        <begin position="17"/>
        <end position="173"/>
    </location>
</feature>
<dbReference type="CDD" id="cd00161">
    <property type="entry name" value="beta-trefoil_Ricin-like"/>
    <property type="match status" value="1"/>
</dbReference>
<feature type="domain" description="Ricin B lectin" evidence="2">
    <location>
        <begin position="79"/>
        <end position="158"/>
    </location>
</feature>
<evidence type="ECO:0000313" key="3">
    <source>
        <dbReference type="EMBL" id="KLT43423.1"/>
    </source>
</evidence>
<dbReference type="PROSITE" id="PS50231">
    <property type="entry name" value="RICIN_B_LECTIN"/>
    <property type="match status" value="1"/>
</dbReference>
<protein>
    <recommendedName>
        <fullName evidence="2">Ricin B lectin domain-containing protein</fullName>
    </recommendedName>
</protein>
<dbReference type="Pfam" id="PF14200">
    <property type="entry name" value="RicinB_lectin_2"/>
    <property type="match status" value="1"/>
</dbReference>
<dbReference type="EMBL" id="KQ087195">
    <property type="protein sequence ID" value="KLT43423.1"/>
    <property type="molecule type" value="Genomic_DNA"/>
</dbReference>
<dbReference type="SUPFAM" id="SSF50370">
    <property type="entry name" value="Ricin B-like lectins"/>
    <property type="match status" value="1"/>
</dbReference>
<feature type="signal peptide" evidence="1">
    <location>
        <begin position="1"/>
        <end position="16"/>
    </location>
</feature>
<accession>A0A0J0XQR7</accession>
<organism evidence="3 4">
    <name type="scientific">Cutaneotrichosporon oleaginosum</name>
    <dbReference type="NCBI Taxonomy" id="879819"/>
    <lineage>
        <taxon>Eukaryota</taxon>
        <taxon>Fungi</taxon>
        <taxon>Dikarya</taxon>
        <taxon>Basidiomycota</taxon>
        <taxon>Agaricomycotina</taxon>
        <taxon>Tremellomycetes</taxon>
        <taxon>Trichosporonales</taxon>
        <taxon>Trichosporonaceae</taxon>
        <taxon>Cutaneotrichosporon</taxon>
    </lineage>
</organism>
<evidence type="ECO:0000313" key="4">
    <source>
        <dbReference type="Proteomes" id="UP000053611"/>
    </source>
</evidence>
<sequence>MVAFTSILATLAVAGAADQAPALEPRAQINGRLHSALRGDLCVGLSGTSDGSKLMLKSCWDESTSVSFNDGDGLLWFNQAGRVADIPWGNYYDGQNPQLWASGPNDNQRWYRHSPASQRNGDGVSQWEWQQIKTQNGGNFCLDVHEGRAEPGAQIQIWSCAGGDSRNQAFYFA</sequence>
<keyword evidence="4" id="KW-1185">Reference proteome</keyword>
<proteinExistence type="predicted"/>
<name>A0A0J0XQR7_9TREE</name>
<dbReference type="AlphaFoldDB" id="A0A0J0XQR7"/>
<gene>
    <name evidence="3" type="ORF">CC85DRAFT_284567</name>
</gene>
<reference evidence="3 4" key="1">
    <citation type="submission" date="2015-03" db="EMBL/GenBank/DDBJ databases">
        <title>Genomics and transcriptomics of the oil-accumulating basidiomycete yeast T. oleaginosus allow insights into substrate utilization and the diverse evolutionary trajectories of mating systems in fungi.</title>
        <authorList>
            <consortium name="DOE Joint Genome Institute"/>
            <person name="Kourist R."/>
            <person name="Kracht O."/>
            <person name="Bracharz F."/>
            <person name="Lipzen A."/>
            <person name="Nolan M."/>
            <person name="Ohm R."/>
            <person name="Grigoriev I."/>
            <person name="Sun S."/>
            <person name="Heitman J."/>
            <person name="Bruck T."/>
            <person name="Nowrousian M."/>
        </authorList>
    </citation>
    <scope>NUCLEOTIDE SEQUENCE [LARGE SCALE GENOMIC DNA]</scope>
    <source>
        <strain evidence="3 4">IBC0246</strain>
    </source>
</reference>
<evidence type="ECO:0000259" key="2">
    <source>
        <dbReference type="Pfam" id="PF14200"/>
    </source>
</evidence>
<evidence type="ECO:0000256" key="1">
    <source>
        <dbReference type="SAM" id="SignalP"/>
    </source>
</evidence>
<dbReference type="Proteomes" id="UP000053611">
    <property type="component" value="Unassembled WGS sequence"/>
</dbReference>
<dbReference type="InterPro" id="IPR035992">
    <property type="entry name" value="Ricin_B-like_lectins"/>
</dbReference>